<keyword evidence="1" id="KW-0479">Metal-binding</keyword>
<dbReference type="CDD" id="cd00067">
    <property type="entry name" value="GAL4"/>
    <property type="match status" value="1"/>
</dbReference>
<dbReference type="STRING" id="1353009.A0A1Y2IMU0"/>
<evidence type="ECO:0008006" key="12">
    <source>
        <dbReference type="Google" id="ProtNLM"/>
    </source>
</evidence>
<dbReference type="SMART" id="SM00355">
    <property type="entry name" value="ZnF_C2H2"/>
    <property type="match status" value="2"/>
</dbReference>
<dbReference type="Gene3D" id="4.10.240.10">
    <property type="entry name" value="Zn(2)-C6 fungal-type DNA-binding domain"/>
    <property type="match status" value="1"/>
</dbReference>
<dbReference type="SMART" id="SM00906">
    <property type="entry name" value="Fungal_trans"/>
    <property type="match status" value="1"/>
</dbReference>
<dbReference type="GO" id="GO:0000981">
    <property type="term" value="F:DNA-binding transcription factor activity, RNA polymerase II-specific"/>
    <property type="evidence" value="ECO:0007669"/>
    <property type="project" value="InterPro"/>
</dbReference>
<accession>A0A1Y2IMU0</accession>
<feature type="region of interest" description="Disordered" evidence="7">
    <location>
        <begin position="162"/>
        <end position="198"/>
    </location>
</feature>
<feature type="region of interest" description="Disordered" evidence="7">
    <location>
        <begin position="1"/>
        <end position="56"/>
    </location>
</feature>
<dbReference type="SUPFAM" id="SSF57667">
    <property type="entry name" value="beta-beta-alpha zinc fingers"/>
    <property type="match status" value="1"/>
</dbReference>
<proteinExistence type="predicted"/>
<dbReference type="Gene3D" id="3.30.160.60">
    <property type="entry name" value="Classic Zinc Finger"/>
    <property type="match status" value="2"/>
</dbReference>
<name>A0A1Y2IMU0_TRAC3</name>
<dbReference type="GO" id="GO:0006351">
    <property type="term" value="P:DNA-templated transcription"/>
    <property type="evidence" value="ECO:0007669"/>
    <property type="project" value="InterPro"/>
</dbReference>
<evidence type="ECO:0000313" key="10">
    <source>
        <dbReference type="EMBL" id="OSD01272.1"/>
    </source>
</evidence>
<dbReference type="InterPro" id="IPR036864">
    <property type="entry name" value="Zn2-C6_fun-type_DNA-bd_sf"/>
</dbReference>
<dbReference type="EMBL" id="KZ084112">
    <property type="protein sequence ID" value="OSD01272.1"/>
    <property type="molecule type" value="Genomic_DNA"/>
</dbReference>
<dbReference type="PROSITE" id="PS50157">
    <property type="entry name" value="ZINC_FINGER_C2H2_2"/>
    <property type="match status" value="2"/>
</dbReference>
<sequence>MSTECNIQPPLDSPTSGDQAVGQSSAESSPTGTGSTTLTKSGAVSKMRSHRGNIPTLPQNKLCPLCPAKFTRTTHLNRHLKTHTNERLHECDRCHAQFTRSDLLTRHKRTCCDSALANRSRRKSCQNCADSKVKCDLQRPCSRCKARNRDCIYVNSASTVLEEGRRSQEDVSSSAGSSPPTMIDSASEAVASPQSSDGFSISAAGSHSIALPPEEPCYAVNPSSDVVTSLVEAPIVFQSQPAAPAATGETPEERAYLSELFSSEMYDNLFADLFTSSFQKNPVIPGHHFNHDATAALTDRLESAAIGSMRQDSIYYNAPAQLAIYDMEPLDAPLMIDSFGNLLPTPAIQPSIPLSIPIGHPTPVELNEYLRLFATTYLLHMPLAHVPTLMEENRLPVLVTAMQACGAMYANTPAAAKFIDSVLASKRDEIIAELSSGAKTYDEIVQLTLASGLIQTIGLFHRDSDQRAKSNVYHGMIVMMLRMNGFVDKTRDWKLEEIDFSDPDATERAWRRWVKHESAKRAVWICYMHDCCHAIYFNLSPTFRTEQFTLGLPCEDALWTAKNSAEWAAILQKPSPYGSTEVRLCGHYLKALYYYLAQNNPDNAPRPFNVSPFAHLIMVHAMMRKLFEMYLRDRLPFSQPDSSGLRPKINPHFVDRDRAFHVQILLHYWLQSWLNSPDSPRNVPEPNQRFCHNALPFYWMAQVGLVAYQEGLPPFDPEGAYITSHDAKFSLMKKWERHIRKFLSSGEQTPTKFWDEVMTNRIETWQAETNFEYDHLLGFFGQFVN</sequence>
<evidence type="ECO:0000313" key="11">
    <source>
        <dbReference type="Proteomes" id="UP000193067"/>
    </source>
</evidence>
<feature type="domain" description="Zn(2)-C6 fungal-type" evidence="8">
    <location>
        <begin position="124"/>
        <end position="153"/>
    </location>
</feature>
<dbReference type="InterPro" id="IPR001138">
    <property type="entry name" value="Zn2Cys6_DnaBD"/>
</dbReference>
<dbReference type="InterPro" id="IPR013087">
    <property type="entry name" value="Znf_C2H2_type"/>
</dbReference>
<dbReference type="PANTHER" id="PTHR47660">
    <property type="entry name" value="TRANSCRIPTION FACTOR WITH C2H2 AND ZN(2)-CYS(6) DNA BINDING DOMAIN (EUROFUNG)-RELATED-RELATED"/>
    <property type="match status" value="1"/>
</dbReference>
<keyword evidence="11" id="KW-1185">Reference proteome</keyword>
<dbReference type="OrthoDB" id="1405595at2759"/>
<dbReference type="InterPro" id="IPR007219">
    <property type="entry name" value="XnlR_reg_dom"/>
</dbReference>
<protein>
    <recommendedName>
        <fullName evidence="12">Zn(2)-C6 fungal-type domain-containing protein</fullName>
    </recommendedName>
</protein>
<evidence type="ECO:0000256" key="4">
    <source>
        <dbReference type="ARBA" id="ARBA00023163"/>
    </source>
</evidence>
<dbReference type="PROSITE" id="PS00028">
    <property type="entry name" value="ZINC_FINGER_C2H2_1"/>
    <property type="match status" value="1"/>
</dbReference>
<evidence type="ECO:0000259" key="8">
    <source>
        <dbReference type="PROSITE" id="PS50048"/>
    </source>
</evidence>
<dbReference type="GO" id="GO:0008270">
    <property type="term" value="F:zinc ion binding"/>
    <property type="evidence" value="ECO:0007669"/>
    <property type="project" value="UniProtKB-KW"/>
</dbReference>
<evidence type="ECO:0000259" key="9">
    <source>
        <dbReference type="PROSITE" id="PS50157"/>
    </source>
</evidence>
<gene>
    <name evidence="10" type="ORF">PYCCODRAFT_1436494</name>
</gene>
<evidence type="ECO:0000256" key="6">
    <source>
        <dbReference type="PROSITE-ProRule" id="PRU00042"/>
    </source>
</evidence>
<evidence type="ECO:0000256" key="1">
    <source>
        <dbReference type="ARBA" id="ARBA00022723"/>
    </source>
</evidence>
<feature type="compositionally biased region" description="Low complexity" evidence="7">
    <location>
        <begin position="24"/>
        <end position="42"/>
    </location>
</feature>
<keyword evidence="3" id="KW-0805">Transcription regulation</keyword>
<dbReference type="Pfam" id="PF04082">
    <property type="entry name" value="Fungal_trans"/>
    <property type="match status" value="1"/>
</dbReference>
<dbReference type="PANTHER" id="PTHR47660:SF2">
    <property type="entry name" value="TRANSCRIPTION FACTOR WITH C2H2 AND ZN(2)-CYS(6) DNA BINDING DOMAIN (EUROFUNG)"/>
    <property type="match status" value="1"/>
</dbReference>
<keyword evidence="4" id="KW-0804">Transcription</keyword>
<reference evidence="10 11" key="1">
    <citation type="journal article" date="2015" name="Biotechnol. Biofuels">
        <title>Enhanced degradation of softwood versus hardwood by the white-rot fungus Pycnoporus coccineus.</title>
        <authorList>
            <person name="Couturier M."/>
            <person name="Navarro D."/>
            <person name="Chevret D."/>
            <person name="Henrissat B."/>
            <person name="Piumi F."/>
            <person name="Ruiz-Duenas F.J."/>
            <person name="Martinez A.T."/>
            <person name="Grigoriev I.V."/>
            <person name="Riley R."/>
            <person name="Lipzen A."/>
            <person name="Berrin J.G."/>
            <person name="Master E.R."/>
            <person name="Rosso M.N."/>
        </authorList>
    </citation>
    <scope>NUCLEOTIDE SEQUENCE [LARGE SCALE GENOMIC DNA]</scope>
    <source>
        <strain evidence="10 11">BRFM310</strain>
    </source>
</reference>
<dbReference type="AlphaFoldDB" id="A0A1Y2IMU0"/>
<evidence type="ECO:0000256" key="7">
    <source>
        <dbReference type="SAM" id="MobiDB-lite"/>
    </source>
</evidence>
<organism evidence="10 11">
    <name type="scientific">Trametes coccinea (strain BRFM310)</name>
    <name type="common">Pycnoporus coccineus</name>
    <dbReference type="NCBI Taxonomy" id="1353009"/>
    <lineage>
        <taxon>Eukaryota</taxon>
        <taxon>Fungi</taxon>
        <taxon>Dikarya</taxon>
        <taxon>Basidiomycota</taxon>
        <taxon>Agaricomycotina</taxon>
        <taxon>Agaricomycetes</taxon>
        <taxon>Polyporales</taxon>
        <taxon>Polyporaceae</taxon>
        <taxon>Trametes</taxon>
    </lineage>
</organism>
<dbReference type="InterPro" id="IPR036236">
    <property type="entry name" value="Znf_C2H2_sf"/>
</dbReference>
<dbReference type="GO" id="GO:0003677">
    <property type="term" value="F:DNA binding"/>
    <property type="evidence" value="ECO:0007669"/>
    <property type="project" value="InterPro"/>
</dbReference>
<dbReference type="Pfam" id="PF00172">
    <property type="entry name" value="Zn_clus"/>
    <property type="match status" value="1"/>
</dbReference>
<evidence type="ECO:0000256" key="3">
    <source>
        <dbReference type="ARBA" id="ARBA00023015"/>
    </source>
</evidence>
<feature type="compositionally biased region" description="Polar residues" evidence="7">
    <location>
        <begin position="13"/>
        <end position="23"/>
    </location>
</feature>
<dbReference type="PROSITE" id="PS00463">
    <property type="entry name" value="ZN2_CY6_FUNGAL_1"/>
    <property type="match status" value="1"/>
</dbReference>
<keyword evidence="6" id="KW-0863">Zinc-finger</keyword>
<keyword evidence="5" id="KW-0539">Nucleus</keyword>
<keyword evidence="2" id="KW-0862">Zinc</keyword>
<dbReference type="Proteomes" id="UP000193067">
    <property type="component" value="Unassembled WGS sequence"/>
</dbReference>
<feature type="domain" description="C2H2-type" evidence="9">
    <location>
        <begin position="61"/>
        <end position="88"/>
    </location>
</feature>
<feature type="domain" description="C2H2-type" evidence="9">
    <location>
        <begin position="89"/>
        <end position="110"/>
    </location>
</feature>
<dbReference type="SMART" id="SM00066">
    <property type="entry name" value="GAL4"/>
    <property type="match status" value="1"/>
</dbReference>
<dbReference type="CDD" id="cd12148">
    <property type="entry name" value="fungal_TF_MHR"/>
    <property type="match status" value="1"/>
</dbReference>
<dbReference type="SUPFAM" id="SSF57701">
    <property type="entry name" value="Zn2/Cys6 DNA-binding domain"/>
    <property type="match status" value="1"/>
</dbReference>
<evidence type="ECO:0000256" key="5">
    <source>
        <dbReference type="ARBA" id="ARBA00023242"/>
    </source>
</evidence>
<evidence type="ECO:0000256" key="2">
    <source>
        <dbReference type="ARBA" id="ARBA00022833"/>
    </source>
</evidence>
<dbReference type="PROSITE" id="PS50048">
    <property type="entry name" value="ZN2_CY6_FUNGAL_2"/>
    <property type="match status" value="1"/>
</dbReference>
<feature type="compositionally biased region" description="Polar residues" evidence="7">
    <location>
        <begin position="170"/>
        <end position="180"/>
    </location>
</feature>